<accession>A0A218XSL5</accession>
<organism evidence="1 3">
    <name type="scientific">Punica granatum</name>
    <name type="common">Pomegranate</name>
    <dbReference type="NCBI Taxonomy" id="22663"/>
    <lineage>
        <taxon>Eukaryota</taxon>
        <taxon>Viridiplantae</taxon>
        <taxon>Streptophyta</taxon>
        <taxon>Embryophyta</taxon>
        <taxon>Tracheophyta</taxon>
        <taxon>Spermatophyta</taxon>
        <taxon>Magnoliopsida</taxon>
        <taxon>eudicotyledons</taxon>
        <taxon>Gunneridae</taxon>
        <taxon>Pentapetalae</taxon>
        <taxon>rosids</taxon>
        <taxon>malvids</taxon>
        <taxon>Myrtales</taxon>
        <taxon>Lythraceae</taxon>
        <taxon>Punica</taxon>
    </lineage>
</organism>
<gene>
    <name evidence="1" type="ORF">CDL15_Pgr019392</name>
    <name evidence="2" type="ORF">CRG98_007736</name>
</gene>
<evidence type="ECO:0000313" key="1">
    <source>
        <dbReference type="EMBL" id="OWM87808.1"/>
    </source>
</evidence>
<reference evidence="1" key="2">
    <citation type="submission" date="2017-06" db="EMBL/GenBank/DDBJ databases">
        <title>The pomegranate genome and the genomics of punicalagin biosynthesis.</title>
        <authorList>
            <person name="Xu C."/>
        </authorList>
    </citation>
    <scope>NUCLEOTIDE SEQUENCE [LARGE SCALE GENOMIC DNA]</scope>
    <source>
        <tissue evidence="1">Fresh leaf</tissue>
    </source>
</reference>
<dbReference type="AlphaFoldDB" id="A0A218XSL5"/>
<dbReference type="EMBL" id="PGOL01000355">
    <property type="protein sequence ID" value="PKI71877.1"/>
    <property type="molecule type" value="Genomic_DNA"/>
</dbReference>
<sequence length="75" mass="8095">MSSLALHSHTQLRTVAPSRIQSRLVAPNRARTSTITATFSVSVAVQQPSAVAVLGHVKAISRLTFQPREITNSMI</sequence>
<dbReference type="Proteomes" id="UP000233551">
    <property type="component" value="Unassembled WGS sequence"/>
</dbReference>
<name>A0A218XSL5_PUNGR</name>
<keyword evidence="4" id="KW-1185">Reference proteome</keyword>
<dbReference type="EMBL" id="MTKT01000805">
    <property type="protein sequence ID" value="OWM87808.1"/>
    <property type="molecule type" value="Genomic_DNA"/>
</dbReference>
<protein>
    <submittedName>
        <fullName evidence="1">Uncharacterized protein</fullName>
    </submittedName>
</protein>
<evidence type="ECO:0000313" key="4">
    <source>
        <dbReference type="Proteomes" id="UP000233551"/>
    </source>
</evidence>
<evidence type="ECO:0000313" key="2">
    <source>
        <dbReference type="EMBL" id="PKI71877.1"/>
    </source>
</evidence>
<comment type="caution">
    <text evidence="1">The sequence shown here is derived from an EMBL/GenBank/DDBJ whole genome shotgun (WGS) entry which is preliminary data.</text>
</comment>
<dbReference type="Proteomes" id="UP000197138">
    <property type="component" value="Unassembled WGS sequence"/>
</dbReference>
<evidence type="ECO:0000313" key="3">
    <source>
        <dbReference type="Proteomes" id="UP000197138"/>
    </source>
</evidence>
<proteinExistence type="predicted"/>
<reference evidence="2 4" key="3">
    <citation type="submission" date="2017-11" db="EMBL/GenBank/DDBJ databases">
        <title>De-novo sequencing of pomegranate (Punica granatum L.) genome.</title>
        <authorList>
            <person name="Akparov Z."/>
            <person name="Amiraslanov A."/>
            <person name="Hajiyeva S."/>
            <person name="Abbasov M."/>
            <person name="Kaur K."/>
            <person name="Hamwieh A."/>
            <person name="Solovyev V."/>
            <person name="Salamov A."/>
            <person name="Braich B."/>
            <person name="Kosarev P."/>
            <person name="Mahmoud A."/>
            <person name="Hajiyev E."/>
            <person name="Babayeva S."/>
            <person name="Izzatullayeva V."/>
            <person name="Mammadov A."/>
            <person name="Mammadov A."/>
            <person name="Sharifova S."/>
            <person name="Ojaghi J."/>
            <person name="Eynullazada K."/>
            <person name="Bayramov B."/>
            <person name="Abdulazimova A."/>
            <person name="Shahmuradov I."/>
        </authorList>
    </citation>
    <scope>NUCLEOTIDE SEQUENCE [LARGE SCALE GENOMIC DNA]</scope>
    <source>
        <strain evidence="2">AG2017</strain>
        <strain evidence="4">cv. AG2017</strain>
        <tissue evidence="2">Leaf</tissue>
    </source>
</reference>
<reference evidence="3" key="1">
    <citation type="journal article" date="2017" name="Plant J.">
        <title>The pomegranate (Punica granatum L.) genome and the genomics of punicalagin biosynthesis.</title>
        <authorList>
            <person name="Qin G."/>
            <person name="Xu C."/>
            <person name="Ming R."/>
            <person name="Tang H."/>
            <person name="Guyot R."/>
            <person name="Kramer E.M."/>
            <person name="Hu Y."/>
            <person name="Yi X."/>
            <person name="Qi Y."/>
            <person name="Xu X."/>
            <person name="Gao Z."/>
            <person name="Pan H."/>
            <person name="Jian J."/>
            <person name="Tian Y."/>
            <person name="Yue Z."/>
            <person name="Xu Y."/>
        </authorList>
    </citation>
    <scope>NUCLEOTIDE SEQUENCE [LARGE SCALE GENOMIC DNA]</scope>
    <source>
        <strain evidence="3">cv. Dabenzi</strain>
    </source>
</reference>